<dbReference type="InterPro" id="IPR012312">
    <property type="entry name" value="Hemerythrin-like"/>
</dbReference>
<organism evidence="2 3">
    <name type="scientific">Motilibacter rhizosphaerae</name>
    <dbReference type="NCBI Taxonomy" id="598652"/>
    <lineage>
        <taxon>Bacteria</taxon>
        <taxon>Bacillati</taxon>
        <taxon>Actinomycetota</taxon>
        <taxon>Actinomycetes</taxon>
        <taxon>Motilibacterales</taxon>
        <taxon>Motilibacteraceae</taxon>
        <taxon>Motilibacter</taxon>
    </lineage>
</organism>
<dbReference type="Gene3D" id="1.20.120.520">
    <property type="entry name" value="nmb1532 protein domain like"/>
    <property type="match status" value="1"/>
</dbReference>
<evidence type="ECO:0000259" key="1">
    <source>
        <dbReference type="Pfam" id="PF01814"/>
    </source>
</evidence>
<dbReference type="EMBL" id="SGXD01000002">
    <property type="protein sequence ID" value="RZS89687.1"/>
    <property type="molecule type" value="Genomic_DNA"/>
</dbReference>
<proteinExistence type="predicted"/>
<comment type="caution">
    <text evidence="2">The sequence shown here is derived from an EMBL/GenBank/DDBJ whole genome shotgun (WGS) entry which is preliminary data.</text>
</comment>
<feature type="domain" description="Hemerythrin-like" evidence="1">
    <location>
        <begin position="15"/>
        <end position="148"/>
    </location>
</feature>
<gene>
    <name evidence="2" type="ORF">EV189_1458</name>
</gene>
<dbReference type="RefSeq" id="WP_130492257.1">
    <property type="nucleotide sequence ID" value="NZ_SGXD01000002.1"/>
</dbReference>
<name>A0A4Q7NRJ6_9ACTN</name>
<dbReference type="Pfam" id="PF01814">
    <property type="entry name" value="Hemerythrin"/>
    <property type="match status" value="1"/>
</dbReference>
<dbReference type="Proteomes" id="UP000293638">
    <property type="component" value="Unassembled WGS sequence"/>
</dbReference>
<accession>A0A4Q7NRJ6</accession>
<protein>
    <submittedName>
        <fullName evidence="2">Hemerythrin-like domain-containing protein</fullName>
    </submittedName>
</protein>
<dbReference type="OrthoDB" id="5197650at2"/>
<dbReference type="AlphaFoldDB" id="A0A4Q7NRJ6"/>
<evidence type="ECO:0000313" key="3">
    <source>
        <dbReference type="Proteomes" id="UP000293638"/>
    </source>
</evidence>
<reference evidence="2 3" key="1">
    <citation type="submission" date="2019-02" db="EMBL/GenBank/DDBJ databases">
        <title>Genomic Encyclopedia of Type Strains, Phase IV (KMG-IV): sequencing the most valuable type-strain genomes for metagenomic binning, comparative biology and taxonomic classification.</title>
        <authorList>
            <person name="Goeker M."/>
        </authorList>
    </citation>
    <scope>NUCLEOTIDE SEQUENCE [LARGE SCALE GENOMIC DNA]</scope>
    <source>
        <strain evidence="2 3">DSM 45622</strain>
    </source>
</reference>
<dbReference type="CDD" id="cd12108">
    <property type="entry name" value="Hr-like"/>
    <property type="match status" value="1"/>
</dbReference>
<evidence type="ECO:0000313" key="2">
    <source>
        <dbReference type="EMBL" id="RZS89687.1"/>
    </source>
</evidence>
<keyword evidence="3" id="KW-1185">Reference proteome</keyword>
<sequence length="224" mass="24708">MRDERVSGTGGGSGELVTVHRVFRREFGLLPRMVAGVRPGNVERSELVAGHVAELVQALSAHVRAEDELLWPKLRERSGSPATAGLVERLEGEHDQLRILLDRVRVLLPMWSSAADGRTRDELVATLSEATRVLEAHLDAEEAEVLPIADQHVAREEWDELGRAGVAGIPRERLPVFLGAVLEEASGEERSRFLGHVPLPGRLAYLLVGQRRYRAETTTLRSGL</sequence>